<name>A0A4S4C823_9BACL</name>
<keyword evidence="5" id="KW-1185">Reference proteome</keyword>
<dbReference type="CDD" id="cd02137">
    <property type="entry name" value="MhqN-like"/>
    <property type="match status" value="1"/>
</dbReference>
<comment type="similarity">
    <text evidence="1">Belongs to the nitroreductase family.</text>
</comment>
<dbReference type="GO" id="GO:0016491">
    <property type="term" value="F:oxidoreductase activity"/>
    <property type="evidence" value="ECO:0007669"/>
    <property type="project" value="UniProtKB-KW"/>
</dbReference>
<dbReference type="Gene3D" id="3.40.109.10">
    <property type="entry name" value="NADH Oxidase"/>
    <property type="match status" value="1"/>
</dbReference>
<dbReference type="InterPro" id="IPR029479">
    <property type="entry name" value="Nitroreductase"/>
</dbReference>
<evidence type="ECO:0000313" key="4">
    <source>
        <dbReference type="EMBL" id="THF84152.1"/>
    </source>
</evidence>
<reference evidence="4 5" key="1">
    <citation type="submission" date="2019-04" db="EMBL/GenBank/DDBJ databases">
        <title>Cohnella sp. nov. isolated from preserved vegetables.</title>
        <authorList>
            <person name="Lin S.-Y."/>
            <person name="Hung M.-H."/>
            <person name="Young C.-C."/>
        </authorList>
    </citation>
    <scope>NUCLEOTIDE SEQUENCE [LARGE SCALE GENOMIC DNA]</scope>
    <source>
        <strain evidence="4 5">CC-MHH1044</strain>
    </source>
</reference>
<dbReference type="AlphaFoldDB" id="A0A4S4C823"/>
<keyword evidence="2" id="KW-0560">Oxidoreductase</keyword>
<dbReference type="RefSeq" id="WP_136368154.1">
    <property type="nucleotide sequence ID" value="NZ_SSOB01000002.1"/>
</dbReference>
<gene>
    <name evidence="4" type="ORF">E6C55_02295</name>
</gene>
<accession>A0A4S4C823</accession>
<dbReference type="PANTHER" id="PTHR43673">
    <property type="entry name" value="NAD(P)H NITROREDUCTASE YDGI-RELATED"/>
    <property type="match status" value="1"/>
</dbReference>
<comment type="caution">
    <text evidence="4">The sequence shown here is derived from an EMBL/GenBank/DDBJ whole genome shotgun (WGS) entry which is preliminary data.</text>
</comment>
<evidence type="ECO:0000256" key="2">
    <source>
        <dbReference type="ARBA" id="ARBA00023002"/>
    </source>
</evidence>
<dbReference type="EMBL" id="SSOB01000002">
    <property type="protein sequence ID" value="THF84152.1"/>
    <property type="molecule type" value="Genomic_DNA"/>
</dbReference>
<organism evidence="4 5">
    <name type="scientific">Cohnella fermenti</name>
    <dbReference type="NCBI Taxonomy" id="2565925"/>
    <lineage>
        <taxon>Bacteria</taxon>
        <taxon>Bacillati</taxon>
        <taxon>Bacillota</taxon>
        <taxon>Bacilli</taxon>
        <taxon>Bacillales</taxon>
        <taxon>Paenibacillaceae</taxon>
        <taxon>Cohnella</taxon>
    </lineage>
</organism>
<evidence type="ECO:0000259" key="3">
    <source>
        <dbReference type="Pfam" id="PF00881"/>
    </source>
</evidence>
<sequence length="218" mass="24156">MSTVQEQDVAESYSSVVRARRSVRNYDPSVKIPDRELLEILEEASLAPSSSNTQTWRFLVISDEKAKERLHPIANNQKQVLAASATIVVLGDLEGYKEIGRINEESVRKGYMPADFAKSFTENSLRLYSGLPAEKMKSIVQIDGALVSMQIMLSAKARGYDTVPMGGYDQQKLIEEFRIPANLVPVMLISVGQAAADAPGRLTARLPIEDIVSWNELK</sequence>
<proteinExistence type="inferred from homology"/>
<dbReference type="PANTHER" id="PTHR43673:SF10">
    <property type="entry name" value="NADH DEHYDROGENASE_NAD(P)H NITROREDUCTASE XCC3605-RELATED"/>
    <property type="match status" value="1"/>
</dbReference>
<dbReference type="SUPFAM" id="SSF55469">
    <property type="entry name" value="FMN-dependent nitroreductase-like"/>
    <property type="match status" value="1"/>
</dbReference>
<protein>
    <submittedName>
        <fullName evidence="4">Nitroreductase family protein</fullName>
    </submittedName>
</protein>
<feature type="domain" description="Nitroreductase" evidence="3">
    <location>
        <begin position="17"/>
        <end position="192"/>
    </location>
</feature>
<evidence type="ECO:0000256" key="1">
    <source>
        <dbReference type="ARBA" id="ARBA00007118"/>
    </source>
</evidence>
<dbReference type="InterPro" id="IPR000415">
    <property type="entry name" value="Nitroreductase-like"/>
</dbReference>
<dbReference type="Pfam" id="PF00881">
    <property type="entry name" value="Nitroreductase"/>
    <property type="match status" value="1"/>
</dbReference>
<dbReference type="OrthoDB" id="9782629at2"/>
<dbReference type="Proteomes" id="UP000310636">
    <property type="component" value="Unassembled WGS sequence"/>
</dbReference>
<evidence type="ECO:0000313" key="5">
    <source>
        <dbReference type="Proteomes" id="UP000310636"/>
    </source>
</evidence>